<protein>
    <submittedName>
        <fullName evidence="2">DUF3883 domain-containing protein</fullName>
    </submittedName>
</protein>
<proteinExistence type="predicted"/>
<gene>
    <name evidence="2" type="ORF">JEM65_13405</name>
</gene>
<accession>A0A934KQI1</accession>
<dbReference type="Proteomes" id="UP000662373">
    <property type="component" value="Unassembled WGS sequence"/>
</dbReference>
<evidence type="ECO:0000313" key="3">
    <source>
        <dbReference type="Proteomes" id="UP000662373"/>
    </source>
</evidence>
<dbReference type="RefSeq" id="WP_199600382.1">
    <property type="nucleotide sequence ID" value="NZ_JAEHJZ010000032.1"/>
</dbReference>
<keyword evidence="3" id="KW-1185">Reference proteome</keyword>
<reference evidence="2 3" key="1">
    <citation type="submission" date="2020-09" db="EMBL/GenBank/DDBJ databases">
        <title>Draft genome of Gelidibacter salicanalis PAMC21136.</title>
        <authorList>
            <person name="Park H."/>
        </authorList>
    </citation>
    <scope>NUCLEOTIDE SEQUENCE [LARGE SCALE GENOMIC DNA]</scope>
    <source>
        <strain evidence="2 3">PAMC21136</strain>
    </source>
</reference>
<dbReference type="Pfam" id="PF13020">
    <property type="entry name" value="NOV_C"/>
    <property type="match status" value="1"/>
</dbReference>
<dbReference type="EMBL" id="JAEHJZ010000032">
    <property type="protein sequence ID" value="MBJ7881634.1"/>
    <property type="molecule type" value="Genomic_DNA"/>
</dbReference>
<sequence length="402" mass="47382">MNQQTVKSFIQEYKNSFDRINKHELYKWKAVKQFQTHWNIDASDFASMLETSLSKTANLLDSHNTFPFRMVCENAKQSPEKIRLLFKGLYDENLDLTERVKTFRAEFKTLNESNFSGKNNYQGQRTVVVYLTLKYPERYFFYKFGMFDKFSDIVNYHYKPIKGRYENIIQFQNLCELLKYELENDQELIKLHKERIDDDCYYDKNLKILTQDFVYAVVRHLDVEPLLKETEPENIFELSQGLTTSVQLAETGIDFTPRTINHIQNNIANKRIGDLGEIWVVNYEREKLRKLGKPKLANKVEHTAKNFGDGAGFDVMSFNENGDKMFIEVKTTKGGLNSTFYITRNELERSLVEKENYYVYRLYEFDDDNNTGKLLILNGELTNLCQTPINYKVTMKKPACNN</sequence>
<dbReference type="InterPro" id="IPR024975">
    <property type="entry name" value="NOV_C"/>
</dbReference>
<name>A0A934KQI1_9FLAO</name>
<evidence type="ECO:0000313" key="2">
    <source>
        <dbReference type="EMBL" id="MBJ7881634.1"/>
    </source>
</evidence>
<evidence type="ECO:0000259" key="1">
    <source>
        <dbReference type="Pfam" id="PF13020"/>
    </source>
</evidence>
<dbReference type="AlphaFoldDB" id="A0A934KQI1"/>
<feature type="domain" description="Protein NO VEIN C-terminal" evidence="1">
    <location>
        <begin position="276"/>
        <end position="369"/>
    </location>
</feature>
<organism evidence="2 3">
    <name type="scientific">Gelidibacter salicanalis</name>
    <dbReference type="NCBI Taxonomy" id="291193"/>
    <lineage>
        <taxon>Bacteria</taxon>
        <taxon>Pseudomonadati</taxon>
        <taxon>Bacteroidota</taxon>
        <taxon>Flavobacteriia</taxon>
        <taxon>Flavobacteriales</taxon>
        <taxon>Flavobacteriaceae</taxon>
        <taxon>Gelidibacter</taxon>
    </lineage>
</organism>
<comment type="caution">
    <text evidence="2">The sequence shown here is derived from an EMBL/GenBank/DDBJ whole genome shotgun (WGS) entry which is preliminary data.</text>
</comment>